<dbReference type="SUPFAM" id="SSF49742">
    <property type="entry name" value="PHM/PNGase F"/>
    <property type="match status" value="2"/>
</dbReference>
<dbReference type="InterPro" id="IPR045266">
    <property type="entry name" value="DOH_DOMON"/>
</dbReference>
<keyword evidence="12" id="KW-1185">Reference proteome</keyword>
<feature type="compositionally biased region" description="Basic and acidic residues" evidence="9">
    <location>
        <begin position="599"/>
        <end position="608"/>
    </location>
</feature>
<evidence type="ECO:0000256" key="5">
    <source>
        <dbReference type="ARBA" id="ARBA00023008"/>
    </source>
</evidence>
<dbReference type="GO" id="GO:0005615">
    <property type="term" value="C:extracellular space"/>
    <property type="evidence" value="ECO:0007669"/>
    <property type="project" value="TreeGrafter"/>
</dbReference>
<dbReference type="GO" id="GO:0004500">
    <property type="term" value="F:dopamine beta-monooxygenase activity"/>
    <property type="evidence" value="ECO:0007669"/>
    <property type="project" value="InterPro"/>
</dbReference>
<name>A0A226EY98_FOLCA</name>
<organism evidence="11 12">
    <name type="scientific">Folsomia candida</name>
    <name type="common">Springtail</name>
    <dbReference type="NCBI Taxonomy" id="158441"/>
    <lineage>
        <taxon>Eukaryota</taxon>
        <taxon>Metazoa</taxon>
        <taxon>Ecdysozoa</taxon>
        <taxon>Arthropoda</taxon>
        <taxon>Hexapoda</taxon>
        <taxon>Collembola</taxon>
        <taxon>Entomobryomorpha</taxon>
        <taxon>Isotomoidea</taxon>
        <taxon>Isotomidae</taxon>
        <taxon>Proisotominae</taxon>
        <taxon>Folsomia</taxon>
    </lineage>
</organism>
<dbReference type="PANTHER" id="PTHR10157">
    <property type="entry name" value="DOPAMINE BETA HYDROXYLASE RELATED"/>
    <property type="match status" value="1"/>
</dbReference>
<dbReference type="GO" id="GO:0006589">
    <property type="term" value="P:octopamine biosynthetic process"/>
    <property type="evidence" value="ECO:0007669"/>
    <property type="project" value="TreeGrafter"/>
</dbReference>
<dbReference type="SUPFAM" id="SSF49344">
    <property type="entry name" value="CBD9-like"/>
    <property type="match status" value="1"/>
</dbReference>
<reference evidence="11 12" key="1">
    <citation type="submission" date="2015-12" db="EMBL/GenBank/DDBJ databases">
        <title>The genome of Folsomia candida.</title>
        <authorList>
            <person name="Faddeeva A."/>
            <person name="Derks M.F."/>
            <person name="Anvar Y."/>
            <person name="Smit S."/>
            <person name="Van Straalen N."/>
            <person name="Roelofs D."/>
        </authorList>
    </citation>
    <scope>NUCLEOTIDE SEQUENCE [LARGE SCALE GENOMIC DNA]</scope>
    <source>
        <strain evidence="11 12">VU population</strain>
        <tissue evidence="11">Whole body</tissue>
    </source>
</reference>
<dbReference type="InterPro" id="IPR008977">
    <property type="entry name" value="PHM/PNGase_F_dom_sf"/>
</dbReference>
<dbReference type="Pfam" id="PF03351">
    <property type="entry name" value="DOMON"/>
    <property type="match status" value="1"/>
</dbReference>
<evidence type="ECO:0000256" key="3">
    <source>
        <dbReference type="ARBA" id="ARBA00022723"/>
    </source>
</evidence>
<dbReference type="GO" id="GO:0005507">
    <property type="term" value="F:copper ion binding"/>
    <property type="evidence" value="ECO:0007669"/>
    <property type="project" value="InterPro"/>
</dbReference>
<keyword evidence="7" id="KW-1015">Disulfide bond</keyword>
<dbReference type="Pfam" id="PF03712">
    <property type="entry name" value="Cu2_monoox_C"/>
    <property type="match status" value="1"/>
</dbReference>
<dbReference type="PROSITE" id="PS50836">
    <property type="entry name" value="DOMON"/>
    <property type="match status" value="1"/>
</dbReference>
<sequence length="698" mass="79896">MQTFPLLIYVVTLHAKLDLRLSLILSLSKDTALLLLLLGLLHDSRFVSFAKMRTLFLLVSLIFLGSEGSVVSQGKAPWTHQFQLDSPKIKVEWRSLTENGSSNPWLEMQISGETKGGYIGFGFSENGGMNGADLAIGWIDEKGQVFMKDFHGVGNNPVLDKEQNYEALSGKLENGITTIKFRRQWFTCDKDDIEIRNDTMRIMWALGSSVPSITADNNVTGLTWHGLNTRGVQSVFIHDTAFADPFPDEVPEKFPGVKQWDLVMNNTIDKEQTTYFCKIVKFPFLEKKHHMIGWKPILTPENRPNVHHITFYECMVPPEHGGTENLFEKHTMHTGGRCYTKNMPPEWTKHCVTFLFVWVAGGEGEMFPQHVGSPLGEPHGGATYFMMEVHYDNPTRKVFHDKSGVRIFYTDKLRENDGSVMLMGYRITPFLLLPPKQPNFVMHGICSSECTEQALPPTGIKVINTLLHGHLSMRKLRLRHFRGGKELPLIAKDDYYDFNYQQSRTLQEEITVLPGDELITECEYETTQNNRMVLGGLSTTQEMCQTFFIYYPRINLMQCTSQYEFTEFFKPLGIREVNGTVLKQIKMPYNPSGEFDPPDDAKELEESGEGDDFHSLYDHINIVDTGKSVAQQIKEMNWTDTTIAKKIEKQWQHGRHYAYCTGHGRKRYPLKKYIMDYPTISKPAEKEDPFCKAKQSLE</sequence>
<dbReference type="Proteomes" id="UP000198287">
    <property type="component" value="Unassembled WGS sequence"/>
</dbReference>
<evidence type="ECO:0000256" key="8">
    <source>
        <dbReference type="ARBA" id="ARBA00023180"/>
    </source>
</evidence>
<evidence type="ECO:0000256" key="1">
    <source>
        <dbReference type="ARBA" id="ARBA00001973"/>
    </source>
</evidence>
<keyword evidence="8" id="KW-0325">Glycoprotein</keyword>
<evidence type="ECO:0000256" key="6">
    <source>
        <dbReference type="ARBA" id="ARBA00023033"/>
    </source>
</evidence>
<dbReference type="GO" id="GO:0042420">
    <property type="term" value="P:dopamine catabolic process"/>
    <property type="evidence" value="ECO:0007669"/>
    <property type="project" value="TreeGrafter"/>
</dbReference>
<comment type="cofactor">
    <cofactor evidence="1">
        <name>Cu(2+)</name>
        <dbReference type="ChEBI" id="CHEBI:29036"/>
    </cofactor>
</comment>
<evidence type="ECO:0000256" key="9">
    <source>
        <dbReference type="SAM" id="MobiDB-lite"/>
    </source>
</evidence>
<dbReference type="SMART" id="SM00664">
    <property type="entry name" value="DoH"/>
    <property type="match status" value="1"/>
</dbReference>
<dbReference type="AlphaFoldDB" id="A0A226EY98"/>
<dbReference type="CDD" id="cd09631">
    <property type="entry name" value="DOMON_DOH"/>
    <property type="match status" value="1"/>
</dbReference>
<dbReference type="GO" id="GO:0042421">
    <property type="term" value="P:norepinephrine biosynthetic process"/>
    <property type="evidence" value="ECO:0007669"/>
    <property type="project" value="TreeGrafter"/>
</dbReference>
<keyword evidence="4" id="KW-0560">Oxidoreductase</keyword>
<dbReference type="Gene3D" id="2.60.120.310">
    <property type="entry name" value="Copper type II, ascorbate-dependent monooxygenase, N-terminal domain"/>
    <property type="match status" value="1"/>
</dbReference>
<dbReference type="GO" id="GO:0030667">
    <property type="term" value="C:secretory granule membrane"/>
    <property type="evidence" value="ECO:0007669"/>
    <property type="project" value="TreeGrafter"/>
</dbReference>
<evidence type="ECO:0000256" key="2">
    <source>
        <dbReference type="ARBA" id="ARBA00010676"/>
    </source>
</evidence>
<dbReference type="EMBL" id="LNIX01000001">
    <property type="protein sequence ID" value="OXA62064.1"/>
    <property type="molecule type" value="Genomic_DNA"/>
</dbReference>
<keyword evidence="3" id="KW-0479">Metal-binding</keyword>
<evidence type="ECO:0000256" key="7">
    <source>
        <dbReference type="ARBA" id="ARBA00023157"/>
    </source>
</evidence>
<dbReference type="InterPro" id="IPR028460">
    <property type="entry name" value="Tbh/DBH"/>
</dbReference>
<gene>
    <name evidence="11" type="ORF">Fcan01_00713</name>
</gene>
<proteinExistence type="inferred from homology"/>
<dbReference type="Gene3D" id="2.60.120.230">
    <property type="match status" value="1"/>
</dbReference>
<evidence type="ECO:0000256" key="4">
    <source>
        <dbReference type="ARBA" id="ARBA00023002"/>
    </source>
</evidence>
<dbReference type="InterPro" id="IPR036939">
    <property type="entry name" value="Cu2_ascorb_mOase_N_sf"/>
</dbReference>
<evidence type="ECO:0000313" key="11">
    <source>
        <dbReference type="EMBL" id="OXA62064.1"/>
    </source>
</evidence>
<evidence type="ECO:0000313" key="12">
    <source>
        <dbReference type="Proteomes" id="UP000198287"/>
    </source>
</evidence>
<evidence type="ECO:0000259" key="10">
    <source>
        <dbReference type="PROSITE" id="PS50836"/>
    </source>
</evidence>
<dbReference type="InterPro" id="IPR024548">
    <property type="entry name" value="Cu2_monoox_C"/>
</dbReference>
<feature type="region of interest" description="Disordered" evidence="9">
    <location>
        <begin position="589"/>
        <end position="608"/>
    </location>
</feature>
<protein>
    <submittedName>
        <fullName evidence="11">MOXD1 1</fullName>
    </submittedName>
</protein>
<dbReference type="FunFam" id="2.60.120.310:FF:000004">
    <property type="entry name" value="DBH-like monooxygenase protein 1"/>
    <property type="match status" value="1"/>
</dbReference>
<dbReference type="InterPro" id="IPR005018">
    <property type="entry name" value="DOMON_domain"/>
</dbReference>
<keyword evidence="6" id="KW-0503">Monooxygenase</keyword>
<dbReference type="InterPro" id="IPR000323">
    <property type="entry name" value="Cu2_ascorb_mOase_N"/>
</dbReference>
<dbReference type="InterPro" id="IPR000945">
    <property type="entry name" value="DBH-like"/>
</dbReference>
<dbReference type="FunFam" id="2.60.120.230:FF:000001">
    <property type="entry name" value="Monooxygenase, DBH-like 1"/>
    <property type="match status" value="1"/>
</dbReference>
<comment type="caution">
    <text evidence="11">The sequence shown here is derived from an EMBL/GenBank/DDBJ whole genome shotgun (WGS) entry which is preliminary data.</text>
</comment>
<keyword evidence="5" id="KW-0186">Copper</keyword>
<dbReference type="OMA" id="MITGKHM"/>
<dbReference type="PRINTS" id="PR00767">
    <property type="entry name" value="DBMONOXGNASE"/>
</dbReference>
<feature type="domain" description="DOMON" evidence="10">
    <location>
        <begin position="87"/>
        <end position="207"/>
    </location>
</feature>
<dbReference type="PANTHER" id="PTHR10157:SF23">
    <property type="entry name" value="MOXD1 HOMOLOG 1"/>
    <property type="match status" value="1"/>
</dbReference>
<dbReference type="InterPro" id="IPR014784">
    <property type="entry name" value="Cu2_ascorb_mOase-like_C"/>
</dbReference>
<dbReference type="OrthoDB" id="10003276at2759"/>
<dbReference type="Pfam" id="PF01082">
    <property type="entry name" value="Cu2_monooxygen"/>
    <property type="match status" value="1"/>
</dbReference>
<accession>A0A226EY98</accession>
<dbReference type="Gene3D" id="2.60.40.1210">
    <property type="entry name" value="Cellobiose dehydrogenase, cytochrome domain"/>
    <property type="match status" value="1"/>
</dbReference>
<comment type="similarity">
    <text evidence="2">Belongs to the copper type II ascorbate-dependent monooxygenase family.</text>
</comment>